<evidence type="ECO:0008006" key="3">
    <source>
        <dbReference type="Google" id="ProtNLM"/>
    </source>
</evidence>
<gene>
    <name evidence="2" type="ORF">ENP34_15305</name>
</gene>
<organism evidence="2">
    <name type="scientific">Thermorudis peleae</name>
    <dbReference type="NCBI Taxonomy" id="1382356"/>
    <lineage>
        <taxon>Bacteria</taxon>
        <taxon>Pseudomonadati</taxon>
        <taxon>Thermomicrobiota</taxon>
        <taxon>Thermomicrobia</taxon>
        <taxon>Thermomicrobia incertae sedis</taxon>
        <taxon>Thermorudis</taxon>
    </lineage>
</organism>
<keyword evidence="1" id="KW-0472">Membrane</keyword>
<comment type="caution">
    <text evidence="2">The sequence shown here is derived from an EMBL/GenBank/DDBJ whole genome shotgun (WGS) entry which is preliminary data.</text>
</comment>
<reference evidence="2" key="1">
    <citation type="journal article" date="2020" name="mSystems">
        <title>Genome- and Community-Level Interaction Insights into Carbon Utilization and Element Cycling Functions of Hydrothermarchaeota in Hydrothermal Sediment.</title>
        <authorList>
            <person name="Zhou Z."/>
            <person name="Liu Y."/>
            <person name="Xu W."/>
            <person name="Pan J."/>
            <person name="Luo Z.H."/>
            <person name="Li M."/>
        </authorList>
    </citation>
    <scope>NUCLEOTIDE SEQUENCE [LARGE SCALE GENOMIC DNA]</scope>
    <source>
        <strain evidence="2">SpSt-210</strain>
    </source>
</reference>
<evidence type="ECO:0000256" key="1">
    <source>
        <dbReference type="SAM" id="Phobius"/>
    </source>
</evidence>
<evidence type="ECO:0000313" key="2">
    <source>
        <dbReference type="EMBL" id="HEG92782.1"/>
    </source>
</evidence>
<name>A0A831TB79_9BACT</name>
<keyword evidence="1" id="KW-1133">Transmembrane helix</keyword>
<feature type="transmembrane region" description="Helical" evidence="1">
    <location>
        <begin position="83"/>
        <end position="105"/>
    </location>
</feature>
<feature type="transmembrane region" description="Helical" evidence="1">
    <location>
        <begin position="7"/>
        <end position="29"/>
    </location>
</feature>
<feature type="transmembrane region" description="Helical" evidence="1">
    <location>
        <begin position="125"/>
        <end position="149"/>
    </location>
</feature>
<feature type="transmembrane region" description="Helical" evidence="1">
    <location>
        <begin position="49"/>
        <end position="71"/>
    </location>
</feature>
<proteinExistence type="predicted"/>
<dbReference type="EMBL" id="DSIY01000357">
    <property type="protein sequence ID" value="HEG92782.1"/>
    <property type="molecule type" value="Genomic_DNA"/>
</dbReference>
<protein>
    <recommendedName>
        <fullName evidence="3">DUF1772 domain-containing protein</fullName>
    </recommendedName>
</protein>
<keyword evidence="1" id="KW-0812">Transmembrane</keyword>
<sequence length="180" mass="19962">MTRAQQLLLATLAVSWYNVAVIWLMQILIYPSWAFIPSADFGQAQGNHFVRLFIVVFPQATLATLSALALLRWRPPGIRRAALWLGLGIQLSLWLLTALLWGRWQGQIALGDAPPGSLGPANVELYHLLVATHWLRVGLITAYGILVFWMAYRSFSRPRTVEVDAHGGALVPGEPRPVEG</sequence>
<dbReference type="AlphaFoldDB" id="A0A831TB79"/>
<accession>A0A831TB79</accession>